<feature type="transmembrane region" description="Helical" evidence="1">
    <location>
        <begin position="71"/>
        <end position="94"/>
    </location>
</feature>
<comment type="caution">
    <text evidence="2">The sequence shown here is derived from an EMBL/GenBank/DDBJ whole genome shotgun (WGS) entry which is preliminary data.</text>
</comment>
<dbReference type="AlphaFoldDB" id="F5RHC1"/>
<keyword evidence="3" id="KW-1185">Reference proteome</keyword>
<dbReference type="OrthoDB" id="8563484at2"/>
<dbReference type="RefSeq" id="WP_008064295.1">
    <property type="nucleotide sequence ID" value="NZ_AFHG01000059.1"/>
</dbReference>
<keyword evidence="1" id="KW-0472">Membrane</keyword>
<sequence length="104" mass="11590">MDGVELALRSVVLLKGLNELLLLTLLGQGALWLLAGTRRDDNLIYGAFGRVSRPLFRLCRHVLPRFVPDRWMPALAVAFLLLLELVLIIAKVVLFTRMAAIQPG</sequence>
<accession>F5RHC1</accession>
<protein>
    <recommendedName>
        <fullName evidence="4">YggT family protein</fullName>
    </recommendedName>
</protein>
<gene>
    <name evidence="2" type="ORF">METUNv1_03716</name>
</gene>
<organism evidence="2 3">
    <name type="scientific">Methyloversatilis universalis (strain ATCC BAA-1314 / DSM 25237 / JCM 13912 / CCUG 52030 / FAM5)</name>
    <dbReference type="NCBI Taxonomy" id="1000565"/>
    <lineage>
        <taxon>Bacteria</taxon>
        <taxon>Pseudomonadati</taxon>
        <taxon>Pseudomonadota</taxon>
        <taxon>Betaproteobacteria</taxon>
        <taxon>Nitrosomonadales</taxon>
        <taxon>Sterolibacteriaceae</taxon>
        <taxon>Methyloversatilis</taxon>
    </lineage>
</organism>
<evidence type="ECO:0008006" key="4">
    <source>
        <dbReference type="Google" id="ProtNLM"/>
    </source>
</evidence>
<evidence type="ECO:0000313" key="3">
    <source>
        <dbReference type="Proteomes" id="UP000005019"/>
    </source>
</evidence>
<evidence type="ECO:0000313" key="2">
    <source>
        <dbReference type="EMBL" id="EGK69753.1"/>
    </source>
</evidence>
<name>F5RHC1_METUF</name>
<feature type="transmembrane region" description="Helical" evidence="1">
    <location>
        <begin position="12"/>
        <end position="35"/>
    </location>
</feature>
<dbReference type="STRING" id="1000565.METUNv1_03716"/>
<reference evidence="2 3" key="1">
    <citation type="journal article" date="2011" name="J. Bacteriol.">
        <title>Genome sequence of Methyloversatilis universalis FAM5T, a methylotrophic representative of the order Rhodocyclales.</title>
        <authorList>
            <person name="Kittichotirat W."/>
            <person name="Good N.M."/>
            <person name="Hall R."/>
            <person name="Bringel F."/>
            <person name="Lajus A."/>
            <person name="Medigue C."/>
            <person name="Smalley N.E."/>
            <person name="Beck D."/>
            <person name="Bumgarner R."/>
            <person name="Vuilleumier S."/>
            <person name="Kalyuzhnaya M.G."/>
        </authorList>
    </citation>
    <scope>NUCLEOTIDE SEQUENCE [LARGE SCALE GENOMIC DNA]</scope>
    <source>
        <strain evidence="3">ATCC BAA-1314 / JCM 13912 / FAM5</strain>
    </source>
</reference>
<proteinExistence type="predicted"/>
<dbReference type="EMBL" id="AFHG01000059">
    <property type="protein sequence ID" value="EGK69753.1"/>
    <property type="molecule type" value="Genomic_DNA"/>
</dbReference>
<evidence type="ECO:0000256" key="1">
    <source>
        <dbReference type="SAM" id="Phobius"/>
    </source>
</evidence>
<keyword evidence="1" id="KW-0812">Transmembrane</keyword>
<keyword evidence="1" id="KW-1133">Transmembrane helix</keyword>
<dbReference type="Proteomes" id="UP000005019">
    <property type="component" value="Unassembled WGS sequence"/>
</dbReference>